<dbReference type="Gene3D" id="3.30.40.10">
    <property type="entry name" value="Zinc/RING finger domain, C3HC4 (zinc finger)"/>
    <property type="match status" value="1"/>
</dbReference>
<dbReference type="EMBL" id="CAXLJM020000035">
    <property type="protein sequence ID" value="CAL8104052.1"/>
    <property type="molecule type" value="Genomic_DNA"/>
</dbReference>
<evidence type="ECO:0000313" key="8">
    <source>
        <dbReference type="EMBL" id="CAL8104052.1"/>
    </source>
</evidence>
<evidence type="ECO:0000259" key="7">
    <source>
        <dbReference type="PROSITE" id="PS50089"/>
    </source>
</evidence>
<reference evidence="8 9" key="1">
    <citation type="submission" date="2024-08" db="EMBL/GenBank/DDBJ databases">
        <authorList>
            <person name="Cucini C."/>
            <person name="Frati F."/>
        </authorList>
    </citation>
    <scope>NUCLEOTIDE SEQUENCE [LARGE SCALE GENOMIC DNA]</scope>
</reference>
<accession>A0ABP1QJ30</accession>
<dbReference type="InterPro" id="IPR017907">
    <property type="entry name" value="Znf_RING_CS"/>
</dbReference>
<keyword evidence="2 4" id="KW-0863">Zinc-finger</keyword>
<evidence type="ECO:0000256" key="5">
    <source>
        <dbReference type="SAM" id="MobiDB-lite"/>
    </source>
</evidence>
<evidence type="ECO:0000256" key="6">
    <source>
        <dbReference type="SAM" id="Phobius"/>
    </source>
</evidence>
<dbReference type="PANTHER" id="PTHR23327">
    <property type="entry name" value="RING FINGER PROTEIN 127"/>
    <property type="match status" value="1"/>
</dbReference>
<name>A0ABP1QJ30_9HEXA</name>
<dbReference type="Pfam" id="PF13923">
    <property type="entry name" value="zf-C3HC4_2"/>
    <property type="match status" value="1"/>
</dbReference>
<feature type="domain" description="RING-type" evidence="7">
    <location>
        <begin position="154"/>
        <end position="191"/>
    </location>
</feature>
<evidence type="ECO:0000256" key="2">
    <source>
        <dbReference type="ARBA" id="ARBA00022771"/>
    </source>
</evidence>
<comment type="caution">
    <text evidence="8">The sequence shown here is derived from an EMBL/GenBank/DDBJ whole genome shotgun (WGS) entry which is preliminary data.</text>
</comment>
<evidence type="ECO:0000256" key="3">
    <source>
        <dbReference type="ARBA" id="ARBA00022833"/>
    </source>
</evidence>
<keyword evidence="6" id="KW-0812">Transmembrane</keyword>
<dbReference type="SUPFAM" id="SSF57850">
    <property type="entry name" value="RING/U-box"/>
    <property type="match status" value="1"/>
</dbReference>
<dbReference type="PROSITE" id="PS50089">
    <property type="entry name" value="ZF_RING_2"/>
    <property type="match status" value="1"/>
</dbReference>
<evidence type="ECO:0000256" key="1">
    <source>
        <dbReference type="ARBA" id="ARBA00022723"/>
    </source>
</evidence>
<feature type="compositionally biased region" description="Low complexity" evidence="5">
    <location>
        <begin position="52"/>
        <end position="61"/>
    </location>
</feature>
<keyword evidence="6" id="KW-1133">Transmembrane helix</keyword>
<keyword evidence="6" id="KW-0472">Membrane</keyword>
<gene>
    <name evidence="8" type="ORF">ODALV1_LOCUS11636</name>
</gene>
<keyword evidence="1" id="KW-0479">Metal-binding</keyword>
<dbReference type="SMART" id="SM00184">
    <property type="entry name" value="RING"/>
    <property type="match status" value="1"/>
</dbReference>
<keyword evidence="9" id="KW-1185">Reference proteome</keyword>
<proteinExistence type="predicted"/>
<sequence>MSYPNSLPASLELYRTGSQRPCSNATSTVRHSDPGWIPDTNNNADDNDNPRLRNPSRSSPRLMNFEHISQRLTPRRYNSGEGETRRRLPPFRHQNQPQPSAPAYEPPSNPNDDDFPIYDEALNFVSSSRTIWEHLRQKQKTELCTEFVKDHFTCPICRDIIINSTAISCGHKFCLVCIDGCLRTKPLCPVCGTFIRSKTSQYADDLAIESISENLSEEWKIRRQHSVIYSQMETVELTWYSTFCNWLWITNHEIKRNLRRSGRICSNAIRRWYESLTLESYVKIMVVLAALVFTACNFNEIVIFTMYMYYAMKNYEGTSPTNEHLSEIVRNYLDKKVVQEQEPPSKYQDFIGPSDTIYASFIRLFYSNWEFKFWE</sequence>
<feature type="transmembrane region" description="Helical" evidence="6">
    <location>
        <begin position="284"/>
        <end position="310"/>
    </location>
</feature>
<evidence type="ECO:0000313" key="9">
    <source>
        <dbReference type="Proteomes" id="UP001642540"/>
    </source>
</evidence>
<evidence type="ECO:0000256" key="4">
    <source>
        <dbReference type="PROSITE-ProRule" id="PRU00175"/>
    </source>
</evidence>
<feature type="compositionally biased region" description="Polar residues" evidence="5">
    <location>
        <begin position="18"/>
        <end position="29"/>
    </location>
</feature>
<dbReference type="InterPro" id="IPR001841">
    <property type="entry name" value="Znf_RING"/>
</dbReference>
<organism evidence="8 9">
    <name type="scientific">Orchesella dallaii</name>
    <dbReference type="NCBI Taxonomy" id="48710"/>
    <lineage>
        <taxon>Eukaryota</taxon>
        <taxon>Metazoa</taxon>
        <taxon>Ecdysozoa</taxon>
        <taxon>Arthropoda</taxon>
        <taxon>Hexapoda</taxon>
        <taxon>Collembola</taxon>
        <taxon>Entomobryomorpha</taxon>
        <taxon>Entomobryoidea</taxon>
        <taxon>Orchesellidae</taxon>
        <taxon>Orchesellinae</taxon>
        <taxon>Orchesella</taxon>
    </lineage>
</organism>
<protein>
    <recommendedName>
        <fullName evidence="7">RING-type domain-containing protein</fullName>
    </recommendedName>
</protein>
<feature type="region of interest" description="Disordered" evidence="5">
    <location>
        <begin position="18"/>
        <end position="116"/>
    </location>
</feature>
<dbReference type="PROSITE" id="PS00518">
    <property type="entry name" value="ZF_RING_1"/>
    <property type="match status" value="1"/>
</dbReference>
<dbReference type="InterPro" id="IPR013083">
    <property type="entry name" value="Znf_RING/FYVE/PHD"/>
</dbReference>
<keyword evidence="3" id="KW-0862">Zinc</keyword>
<dbReference type="Proteomes" id="UP001642540">
    <property type="component" value="Unassembled WGS sequence"/>
</dbReference>